<protein>
    <submittedName>
        <fullName evidence="2">Unannotated protein</fullName>
    </submittedName>
</protein>
<dbReference type="AlphaFoldDB" id="A0A6J5ZL32"/>
<evidence type="ECO:0000256" key="1">
    <source>
        <dbReference type="SAM" id="MobiDB-lite"/>
    </source>
</evidence>
<dbReference type="EMBL" id="CAESAN010000031">
    <property type="protein sequence ID" value="CAB4340313.1"/>
    <property type="molecule type" value="Genomic_DNA"/>
</dbReference>
<feature type="region of interest" description="Disordered" evidence="1">
    <location>
        <begin position="184"/>
        <end position="212"/>
    </location>
</feature>
<reference evidence="2" key="1">
    <citation type="submission" date="2020-05" db="EMBL/GenBank/DDBJ databases">
        <authorList>
            <person name="Chiriac C."/>
            <person name="Salcher M."/>
            <person name="Ghai R."/>
            <person name="Kavagutti S V."/>
        </authorList>
    </citation>
    <scope>NUCLEOTIDE SEQUENCE</scope>
</reference>
<evidence type="ECO:0000313" key="2">
    <source>
        <dbReference type="EMBL" id="CAB4340313.1"/>
    </source>
</evidence>
<accession>A0A6J5ZL32</accession>
<proteinExistence type="predicted"/>
<feature type="compositionally biased region" description="Low complexity" evidence="1">
    <location>
        <begin position="197"/>
        <end position="212"/>
    </location>
</feature>
<name>A0A6J5ZL32_9ZZZZ</name>
<organism evidence="2">
    <name type="scientific">freshwater metagenome</name>
    <dbReference type="NCBI Taxonomy" id="449393"/>
    <lineage>
        <taxon>unclassified sequences</taxon>
        <taxon>metagenomes</taxon>
        <taxon>ecological metagenomes</taxon>
    </lineage>
</organism>
<gene>
    <name evidence="2" type="ORF">UFOPK3547_00515</name>
</gene>
<sequence>MGERIGGVAVLVGHVVRGIVRSHVEGHRDGAVRSLITRRVDNLRPIHLQQLGALRRDVVRHHNLQRVALACADHRQRYSGVAGCRLENRLTWSDQALLFGVLDQGLCDPILDRTGWIVALELGPDSHARLRREPLELNQRRIADRVDEIAVAAGAGTAFNRWNSHALQTIARRRAYRERLAPPAIAGRITSPSAPDTTVSRPSSTRTSSSFR</sequence>